<comment type="caution">
    <text evidence="2">The sequence shown here is derived from an EMBL/GenBank/DDBJ whole genome shotgun (WGS) entry which is preliminary data.</text>
</comment>
<dbReference type="Proteomes" id="UP000758168">
    <property type="component" value="Unassembled WGS sequence"/>
</dbReference>
<evidence type="ECO:0000256" key="1">
    <source>
        <dbReference type="SAM" id="MobiDB-lite"/>
    </source>
</evidence>
<dbReference type="EMBL" id="JAGIOB010000001">
    <property type="protein sequence ID" value="MBP2416848.1"/>
    <property type="molecule type" value="Genomic_DNA"/>
</dbReference>
<accession>A0ABS4Z9E4</accession>
<name>A0ABS4Z9E4_9ACTN</name>
<feature type="compositionally biased region" description="Basic and acidic residues" evidence="1">
    <location>
        <begin position="1"/>
        <end position="31"/>
    </location>
</feature>
<dbReference type="RefSeq" id="WP_210054857.1">
    <property type="nucleotide sequence ID" value="NZ_JAGIOB010000001.1"/>
</dbReference>
<keyword evidence="3" id="KW-1185">Reference proteome</keyword>
<evidence type="ECO:0000313" key="2">
    <source>
        <dbReference type="EMBL" id="MBP2416848.1"/>
    </source>
</evidence>
<organism evidence="2 3">
    <name type="scientific">Microlunatus capsulatus</name>
    <dbReference type="NCBI Taxonomy" id="99117"/>
    <lineage>
        <taxon>Bacteria</taxon>
        <taxon>Bacillati</taxon>
        <taxon>Actinomycetota</taxon>
        <taxon>Actinomycetes</taxon>
        <taxon>Propionibacteriales</taxon>
        <taxon>Propionibacteriaceae</taxon>
        <taxon>Microlunatus</taxon>
    </lineage>
</organism>
<reference evidence="2 3" key="1">
    <citation type="submission" date="2021-03" db="EMBL/GenBank/DDBJ databases">
        <title>Sequencing the genomes of 1000 actinobacteria strains.</title>
        <authorList>
            <person name="Klenk H.-P."/>
        </authorList>
    </citation>
    <scope>NUCLEOTIDE SEQUENCE [LARGE SCALE GENOMIC DNA]</scope>
    <source>
        <strain evidence="2 3">DSM 12936</strain>
    </source>
</reference>
<evidence type="ECO:0000313" key="3">
    <source>
        <dbReference type="Proteomes" id="UP000758168"/>
    </source>
</evidence>
<sequence>MGLDELKDKVSGEGVEKASDAGLDKAGDAADAKLGGKGGEQVDTAQQAADDKIGQ</sequence>
<gene>
    <name evidence="2" type="ORF">JOF54_001770</name>
</gene>
<dbReference type="Pfam" id="PF14013">
    <property type="entry name" value="MT0933_antitox"/>
    <property type="match status" value="1"/>
</dbReference>
<evidence type="ECO:0008006" key="4">
    <source>
        <dbReference type="Google" id="ProtNLM"/>
    </source>
</evidence>
<feature type="region of interest" description="Disordered" evidence="1">
    <location>
        <begin position="1"/>
        <end position="55"/>
    </location>
</feature>
<proteinExistence type="predicted"/>
<dbReference type="InterPro" id="IPR028037">
    <property type="entry name" value="Antitoxin_Rv0909/MT0933"/>
</dbReference>
<protein>
    <recommendedName>
        <fullName evidence="4">MT0933-like antitoxin protein</fullName>
    </recommendedName>
</protein>